<gene>
    <name evidence="1" type="ORF">E2488_15850</name>
</gene>
<sequence>KYEFQKGKPWEYENYYAPFDFAIQKTPEEIAIEKEQITKLSKHFFKYDEQIVVQVKDARNSKIEDALYNSELTETKKIELRDLALQITNDLYEFGYLESSVDI</sequence>
<organism evidence="1 2">
    <name type="scientific">Gramella jeungdoensis</name>
    <dbReference type="NCBI Taxonomy" id="708091"/>
    <lineage>
        <taxon>Bacteria</taxon>
        <taxon>Pseudomonadati</taxon>
        <taxon>Bacteroidota</taxon>
        <taxon>Flavobacteriia</taxon>
        <taxon>Flavobacteriales</taxon>
        <taxon>Flavobacteriaceae</taxon>
        <taxon>Christiangramia</taxon>
    </lineage>
</organism>
<evidence type="ECO:0000313" key="2">
    <source>
        <dbReference type="Proteomes" id="UP000298517"/>
    </source>
</evidence>
<accession>A0A4Y8ANH7</accession>
<feature type="non-terminal residue" evidence="1">
    <location>
        <position position="103"/>
    </location>
</feature>
<dbReference type="EMBL" id="SNQI01000062">
    <property type="protein sequence ID" value="TEW70096.1"/>
    <property type="molecule type" value="Genomic_DNA"/>
</dbReference>
<dbReference type="Proteomes" id="UP000298517">
    <property type="component" value="Unassembled WGS sequence"/>
</dbReference>
<dbReference type="AlphaFoldDB" id="A0A4Y8ANH7"/>
<keyword evidence="2" id="KW-1185">Reference proteome</keyword>
<feature type="non-terminal residue" evidence="1">
    <location>
        <position position="1"/>
    </location>
</feature>
<keyword evidence="1" id="KW-0378">Hydrolase</keyword>
<reference evidence="1 2" key="1">
    <citation type="journal article" date="2011" name="J. Microbiol.">
        <title>Gramella jeungdoensis sp. nov., isolated from a solar saltern in Korea.</title>
        <authorList>
            <person name="Joung Y."/>
            <person name="Kim H."/>
            <person name="Jang T."/>
            <person name="Ahn T.S."/>
            <person name="Joh K."/>
        </authorList>
    </citation>
    <scope>NUCLEOTIDE SEQUENCE [LARGE SCALE GENOMIC DNA]</scope>
    <source>
        <strain evidence="1 2">KCTC 23123</strain>
    </source>
</reference>
<proteinExistence type="predicted"/>
<dbReference type="GO" id="GO:0016787">
    <property type="term" value="F:hydrolase activity"/>
    <property type="evidence" value="ECO:0007669"/>
    <property type="project" value="UniProtKB-KW"/>
</dbReference>
<evidence type="ECO:0000313" key="1">
    <source>
        <dbReference type="EMBL" id="TEW70096.1"/>
    </source>
</evidence>
<protein>
    <submittedName>
        <fullName evidence="1">Phosphohydrolase</fullName>
    </submittedName>
</protein>
<name>A0A4Y8ANH7_9FLAO</name>
<comment type="caution">
    <text evidence="1">The sequence shown here is derived from an EMBL/GenBank/DDBJ whole genome shotgun (WGS) entry which is preliminary data.</text>
</comment>